<keyword evidence="4 11" id="KW-0732">Signal</keyword>
<evidence type="ECO:0000256" key="2">
    <source>
        <dbReference type="ARBA" id="ARBA00004613"/>
    </source>
</evidence>
<dbReference type="SUPFAM" id="SSF51445">
    <property type="entry name" value="(Trans)glycosidases"/>
    <property type="match status" value="1"/>
</dbReference>
<comment type="caution">
    <text evidence="13">The sequence shown here is derived from an EMBL/GenBank/DDBJ whole genome shotgun (WGS) entry which is preliminary data.</text>
</comment>
<dbReference type="EMBL" id="VMNX01000007">
    <property type="protein sequence ID" value="MPY47903.1"/>
    <property type="molecule type" value="Genomic_DNA"/>
</dbReference>
<dbReference type="InterPro" id="IPR005193">
    <property type="entry name" value="GH62_arabinosidase"/>
</dbReference>
<dbReference type="InterPro" id="IPR023296">
    <property type="entry name" value="Glyco_hydro_beta-prop_sf"/>
</dbReference>
<evidence type="ECO:0000313" key="13">
    <source>
        <dbReference type="EMBL" id="MPY47903.1"/>
    </source>
</evidence>
<dbReference type="GO" id="GO:0005576">
    <property type="term" value="C:extracellular region"/>
    <property type="evidence" value="ECO:0007669"/>
    <property type="project" value="UniProtKB-SubCell"/>
</dbReference>
<evidence type="ECO:0000259" key="12">
    <source>
        <dbReference type="PROSITE" id="PS51760"/>
    </source>
</evidence>
<evidence type="ECO:0000256" key="4">
    <source>
        <dbReference type="ARBA" id="ARBA00022729"/>
    </source>
</evidence>
<dbReference type="GO" id="GO:0046373">
    <property type="term" value="P:L-arabinose metabolic process"/>
    <property type="evidence" value="ECO:0007669"/>
    <property type="project" value="InterPro"/>
</dbReference>
<dbReference type="SUPFAM" id="SSF75005">
    <property type="entry name" value="Arabinanase/levansucrase/invertase"/>
    <property type="match status" value="1"/>
</dbReference>
<dbReference type="Pfam" id="PF00331">
    <property type="entry name" value="Glyco_hydro_10"/>
    <property type="match status" value="1"/>
</dbReference>
<dbReference type="Pfam" id="PF03664">
    <property type="entry name" value="Glyco_hydro_62"/>
    <property type="match status" value="1"/>
</dbReference>
<dbReference type="PANTHER" id="PTHR40631">
    <property type="entry name" value="ALPHA-L-ARABINOFURANOSIDASE AXHA-2-RELATED"/>
    <property type="match status" value="1"/>
</dbReference>
<keyword evidence="3" id="KW-0964">Secreted</keyword>
<dbReference type="InterPro" id="IPR031158">
    <property type="entry name" value="GH10_AS"/>
</dbReference>
<dbReference type="InterPro" id="IPR017853">
    <property type="entry name" value="GH"/>
</dbReference>
<evidence type="ECO:0000256" key="9">
    <source>
        <dbReference type="PROSITE-ProRule" id="PRU10061"/>
    </source>
</evidence>
<comment type="catalytic activity">
    <reaction evidence="10">
        <text>Endohydrolysis of (1-&gt;4)-beta-D-xylosidic linkages in xylans.</text>
        <dbReference type="EC" id="3.2.1.8"/>
    </reaction>
</comment>
<sequence length="687" mass="74103">MRLLKRTHRRPLTALGMVTAGVLATLTGTATAAAAPDAVQASTLGAQAAQSGRYFGTAVAAGKLGDGTYTTILDREFNSVTPENEMKWDTIERSRGSFNFGPADQIVNRATARGQRVRGHTLVWHSQLPSWVSSITDANTLRSVMNNHITTVMNHYKGKVFAWDVVNEAFADGGSGQHRPSVFQNLLGDGFIEEAFRSARAADAGAKLCYNDYNIEDWNAAKTQGVYRMVRDFKARGVPIDCVGFQAHFGTGGPPAGFQTTLSNFAALGVDVQITELDIAQAPTTAYTNSVRACMNVARCTGITVWGIRDSDSWRAGENPLLFDRNGAKKPAYNAALTAMGGTPAAAPAAAAPTPAAAAVTSTTTRAAAALPGSYNWSSSGVLMSPKSDSTHNIAGLKDPSVVYHNGKWHVFASVAGSSGYSLVYLNFTDWSQAASATHHYLDRSAIGTGYRAAPQVFYYAPQGLWYLVYQTGNASYSTNPDISNPNGWSAPRNFYSSMPDIIRQNIGNGYWVDMWVICDSTNCYLFSSDDNGHLYRSQTTVGQFPGGFTNTVIAAQDSNKYALFEASNVYKVQGSNQYLLLVEAIGSDGRRYFRSWTSGSLAGSWTPLAASESNPFARANNVSFPSGTWTRDISHGEMIRAGNDQTLTIPSCRLQYLYQGKDPNAGGDYNSLPWRLSLLTQTNSTC</sequence>
<comment type="catalytic activity">
    <reaction evidence="1">
        <text>Hydrolysis of terminal non-reducing alpha-L-arabinofuranoside residues in alpha-L-arabinosides.</text>
        <dbReference type="EC" id="3.2.1.55"/>
    </reaction>
</comment>
<dbReference type="Proteomes" id="UP000373149">
    <property type="component" value="Unassembled WGS sequence"/>
</dbReference>
<protein>
    <recommendedName>
        <fullName evidence="10">Beta-xylanase</fullName>
        <ecNumber evidence="10">3.2.1.8</ecNumber>
    </recommendedName>
</protein>
<dbReference type="GO" id="GO:0046556">
    <property type="term" value="F:alpha-L-arabinofuranosidase activity"/>
    <property type="evidence" value="ECO:0007669"/>
    <property type="project" value="UniProtKB-EC"/>
</dbReference>
<evidence type="ECO:0000313" key="14">
    <source>
        <dbReference type="Proteomes" id="UP000373149"/>
    </source>
</evidence>
<feature type="domain" description="GH10" evidence="12">
    <location>
        <begin position="38"/>
        <end position="339"/>
    </location>
</feature>
<feature type="signal peptide" evidence="11">
    <location>
        <begin position="1"/>
        <end position="32"/>
    </location>
</feature>
<evidence type="ECO:0000256" key="1">
    <source>
        <dbReference type="ARBA" id="ARBA00001462"/>
    </source>
</evidence>
<keyword evidence="7 10" id="KW-0326">Glycosidase</keyword>
<organism evidence="13 14">
    <name type="scientific">Streptomyces acidicola</name>
    <dbReference type="NCBI Taxonomy" id="2596892"/>
    <lineage>
        <taxon>Bacteria</taxon>
        <taxon>Bacillati</taxon>
        <taxon>Actinomycetota</taxon>
        <taxon>Actinomycetes</taxon>
        <taxon>Kitasatosporales</taxon>
        <taxon>Streptomycetaceae</taxon>
        <taxon>Streptomyces</taxon>
    </lineage>
</organism>
<comment type="similarity">
    <text evidence="10">Belongs to the glycosyl hydrolase 10 (cellulase F) family.</text>
</comment>
<feature type="chain" id="PRO_5024348927" description="Beta-xylanase" evidence="11">
    <location>
        <begin position="33"/>
        <end position="687"/>
    </location>
</feature>
<keyword evidence="5 10" id="KW-0378">Hydrolase</keyword>
<evidence type="ECO:0000256" key="11">
    <source>
        <dbReference type="SAM" id="SignalP"/>
    </source>
</evidence>
<reference evidence="13 14" key="1">
    <citation type="submission" date="2019-09" db="EMBL/GenBank/DDBJ databases">
        <authorList>
            <person name="Duangmal K."/>
            <person name="Teo W.F.A."/>
            <person name="Lipun K."/>
        </authorList>
    </citation>
    <scope>NUCLEOTIDE SEQUENCE [LARGE SCALE GENOMIC DNA]</scope>
    <source>
        <strain evidence="13 14">K1PN6</strain>
    </source>
</reference>
<dbReference type="GO" id="GO:0045493">
    <property type="term" value="P:xylan catabolic process"/>
    <property type="evidence" value="ECO:0007669"/>
    <property type="project" value="UniProtKB-KW"/>
</dbReference>
<dbReference type="PROSITE" id="PS51760">
    <property type="entry name" value="GH10_2"/>
    <property type="match status" value="1"/>
</dbReference>
<comment type="subcellular location">
    <subcellularLocation>
        <location evidence="2">Secreted</location>
    </subcellularLocation>
</comment>
<name>A0A5N8WKA7_9ACTN</name>
<evidence type="ECO:0000256" key="6">
    <source>
        <dbReference type="ARBA" id="ARBA00023277"/>
    </source>
</evidence>
<evidence type="ECO:0000256" key="3">
    <source>
        <dbReference type="ARBA" id="ARBA00022525"/>
    </source>
</evidence>
<evidence type="ECO:0000256" key="10">
    <source>
        <dbReference type="RuleBase" id="RU361174"/>
    </source>
</evidence>
<gene>
    <name evidence="13" type="ORF">FPZ41_04575</name>
</gene>
<accession>A0A5N8WKA7</accession>
<dbReference type="EC" id="3.2.1.8" evidence="10"/>
<proteinExistence type="inferred from homology"/>
<dbReference type="RefSeq" id="WP_152859355.1">
    <property type="nucleotide sequence ID" value="NZ_VMNX01000007.1"/>
</dbReference>
<feature type="active site" description="Nucleophile" evidence="9">
    <location>
        <position position="276"/>
    </location>
</feature>
<evidence type="ECO:0000256" key="7">
    <source>
        <dbReference type="ARBA" id="ARBA00023295"/>
    </source>
</evidence>
<dbReference type="CDD" id="cd08987">
    <property type="entry name" value="GH62"/>
    <property type="match status" value="1"/>
</dbReference>
<keyword evidence="13" id="KW-0858">Xylan degradation</keyword>
<dbReference type="GO" id="GO:0031176">
    <property type="term" value="F:endo-1,4-beta-xylanase activity"/>
    <property type="evidence" value="ECO:0007669"/>
    <property type="project" value="UniProtKB-EC"/>
</dbReference>
<dbReference type="InterPro" id="IPR001000">
    <property type="entry name" value="GH10_dom"/>
</dbReference>
<keyword evidence="8 10" id="KW-0624">Polysaccharide degradation</keyword>
<evidence type="ECO:0000256" key="8">
    <source>
        <dbReference type="ARBA" id="ARBA00023326"/>
    </source>
</evidence>
<dbReference type="PROSITE" id="PS00591">
    <property type="entry name" value="GH10_1"/>
    <property type="match status" value="1"/>
</dbReference>
<keyword evidence="14" id="KW-1185">Reference proteome</keyword>
<dbReference type="Gene3D" id="3.20.20.80">
    <property type="entry name" value="Glycosidases"/>
    <property type="match status" value="1"/>
</dbReference>
<dbReference type="Gene3D" id="2.115.10.20">
    <property type="entry name" value="Glycosyl hydrolase domain, family 43"/>
    <property type="match status" value="1"/>
</dbReference>
<dbReference type="PANTHER" id="PTHR40631:SF2">
    <property type="entry name" value="ALPHA-L-ARABINOFURANOSIDASE"/>
    <property type="match status" value="1"/>
</dbReference>
<keyword evidence="6 10" id="KW-0119">Carbohydrate metabolism</keyword>
<dbReference type="AlphaFoldDB" id="A0A5N8WKA7"/>
<evidence type="ECO:0000256" key="5">
    <source>
        <dbReference type="ARBA" id="ARBA00022801"/>
    </source>
</evidence>
<dbReference type="PRINTS" id="PR00134">
    <property type="entry name" value="GLHYDRLASE10"/>
</dbReference>
<dbReference type="SMART" id="SM00633">
    <property type="entry name" value="Glyco_10"/>
    <property type="match status" value="1"/>
</dbReference>